<dbReference type="EMBL" id="JACXVP010000001">
    <property type="protein sequence ID" value="KAG5630110.1"/>
    <property type="molecule type" value="Genomic_DNA"/>
</dbReference>
<dbReference type="AlphaFoldDB" id="A0A9J6B048"/>
<evidence type="ECO:0000313" key="1">
    <source>
        <dbReference type="EMBL" id="KAG5630110.1"/>
    </source>
</evidence>
<comment type="caution">
    <text evidence="1">The sequence shown here is derived from an EMBL/GenBank/DDBJ whole genome shotgun (WGS) entry which is preliminary data.</text>
</comment>
<keyword evidence="2" id="KW-1185">Reference proteome</keyword>
<sequence length="389" mass="44943">MPYLITLGLVETLFDPIVDRVKMELVGARTIKRDRVVNELFVFDGVDGHGIDVGAGGARQDQGATSCRRCSGFLCEKPRGGKNPLFKAIQNLKKKIFGELPMAVGEEVLEFKHVNVYKRVTIVEKNKLVDLMRAKDMRAQYNMHFFSGEDFKTMTSMDIWWEDCYVDEILSLMRERHMRYPEYYDSTDRILDLNFYSNFKLRYDKMSEEATTAGGKSFTQLINEFEWDEDMINYVRGIRPYLGGMDWIGVKRLLAVMNMNKTHLVTLKILLHDGRMNVYGCLMMGMEHAKFFTSIQPVFELLSKLLKQSGIIKHLPNKFLNEPWEFKGLLELMVTNDTKVACPSYSLAFIEHLITKTAIQPPKTLLCDNAVHRMQWVWATGIESRSLEP</sequence>
<dbReference type="Proteomes" id="UP000824120">
    <property type="component" value="Chromosome 1"/>
</dbReference>
<reference evidence="1 2" key="1">
    <citation type="submission" date="2020-09" db="EMBL/GenBank/DDBJ databases">
        <title>De no assembly of potato wild relative species, Solanum commersonii.</title>
        <authorList>
            <person name="Cho K."/>
        </authorList>
    </citation>
    <scope>NUCLEOTIDE SEQUENCE [LARGE SCALE GENOMIC DNA]</scope>
    <source>
        <strain evidence="1">LZ3.2</strain>
        <tissue evidence="1">Leaf</tissue>
    </source>
</reference>
<organism evidence="1 2">
    <name type="scientific">Solanum commersonii</name>
    <name type="common">Commerson's wild potato</name>
    <name type="synonym">Commerson's nightshade</name>
    <dbReference type="NCBI Taxonomy" id="4109"/>
    <lineage>
        <taxon>Eukaryota</taxon>
        <taxon>Viridiplantae</taxon>
        <taxon>Streptophyta</taxon>
        <taxon>Embryophyta</taxon>
        <taxon>Tracheophyta</taxon>
        <taxon>Spermatophyta</taxon>
        <taxon>Magnoliopsida</taxon>
        <taxon>eudicotyledons</taxon>
        <taxon>Gunneridae</taxon>
        <taxon>Pentapetalae</taxon>
        <taxon>asterids</taxon>
        <taxon>lamiids</taxon>
        <taxon>Solanales</taxon>
        <taxon>Solanaceae</taxon>
        <taxon>Solanoideae</taxon>
        <taxon>Solaneae</taxon>
        <taxon>Solanum</taxon>
    </lineage>
</organism>
<proteinExistence type="predicted"/>
<evidence type="ECO:0000313" key="2">
    <source>
        <dbReference type="Proteomes" id="UP000824120"/>
    </source>
</evidence>
<accession>A0A9J6B048</accession>
<protein>
    <submittedName>
        <fullName evidence="1">Uncharacterized protein</fullName>
    </submittedName>
</protein>
<dbReference type="OrthoDB" id="1306045at2759"/>
<name>A0A9J6B048_SOLCO</name>
<gene>
    <name evidence="1" type="ORF">H5410_001827</name>
</gene>